<accession>A0ABC9HHU7</accession>
<dbReference type="CDD" id="cd19871">
    <property type="entry name" value="DSRM_DUS2L"/>
    <property type="match status" value="1"/>
</dbReference>
<dbReference type="InterPro" id="IPR018517">
    <property type="entry name" value="tRNA_hU_synthase_CS"/>
</dbReference>
<gene>
    <name evidence="8" type="ORF">FHB240107_LOCUS8462</name>
</gene>
<dbReference type="SUPFAM" id="SSF54768">
    <property type="entry name" value="dsRNA-binding domain-like"/>
    <property type="match status" value="1"/>
</dbReference>
<dbReference type="PANTHER" id="PTHR45936">
    <property type="entry name" value="TRNA-DIHYDROURIDINE(20) SYNTHASE [NAD(P)+]-LIKE"/>
    <property type="match status" value="1"/>
</dbReference>
<evidence type="ECO:0000256" key="4">
    <source>
        <dbReference type="ARBA" id="ARBA00022694"/>
    </source>
</evidence>
<evidence type="ECO:0000256" key="2">
    <source>
        <dbReference type="ARBA" id="ARBA00022630"/>
    </source>
</evidence>
<feature type="compositionally biased region" description="Basic and acidic residues" evidence="6">
    <location>
        <begin position="442"/>
        <end position="453"/>
    </location>
</feature>
<dbReference type="SMART" id="SM00358">
    <property type="entry name" value="DSRM"/>
    <property type="match status" value="1"/>
</dbReference>
<dbReference type="GO" id="GO:0016491">
    <property type="term" value="F:oxidoreductase activity"/>
    <property type="evidence" value="ECO:0007669"/>
    <property type="project" value="UniProtKB-KW"/>
</dbReference>
<dbReference type="CDD" id="cd02801">
    <property type="entry name" value="DUS_like_FMN"/>
    <property type="match status" value="1"/>
</dbReference>
<sequence>MSAAMALHNLELLISGNSSLRGSLTFEYYHFKATTLDEQALTYQYLEWRAQNVHENRLEKCVLEELNQIILPRAFLTGSRLTAVDLLLASDLRQSLVPPMDFQNKFILAPMVRISTHPMRLIALRYGADYVFSEELIDQRVIRSKRVVNDNLNTIDFILPDGTVTFRTSPEERGRVIAQLGTAKAESALEAARLLENDVTAIDVNMGCPKEFSMKGGMGAALLKKPDQVKSILTALTSNLRVPVTCKIRILPELEDTIQLVRLIESTGVAAITVHGRTIQERPQHRNHDEVIREIAKALSIPVIANGGSKDTITKYEDIEFFRQQTGASSVMIARAAMWYPAIFCPPNDEGSPPPLHDIIREYLVLAMRYGHHINGAKYCIQQMLHREGDTPLFLDTLAAVDLEQLCSVWGVLDKCREAKRHKAKLRAVQDHTSLQPDSELSETKRSRLDANEHGADSDQLITYHIPFERRYWPIHGITPKQILIAYCQKQKIKPPDFHTIEERSARLFFSTATINNIRYHNTFGCKSKKFSEQAVSLVCLKALGIPDGRLPTNT</sequence>
<dbReference type="Pfam" id="PF00035">
    <property type="entry name" value="dsrm"/>
    <property type="match status" value="1"/>
</dbReference>
<comment type="cofactor">
    <cofactor evidence="1">
        <name>FMN</name>
        <dbReference type="ChEBI" id="CHEBI:58210"/>
    </cofactor>
</comment>
<keyword evidence="2" id="KW-0285">Flavoprotein</keyword>
<comment type="caution">
    <text evidence="8">The sequence shown here is derived from an EMBL/GenBank/DDBJ whole genome shotgun (WGS) entry which is preliminary data.</text>
</comment>
<dbReference type="InterPro" id="IPR014720">
    <property type="entry name" value="dsRBD_dom"/>
</dbReference>
<reference evidence="8 9" key="1">
    <citation type="submission" date="2024-08" db="EMBL/GenBank/DDBJ databases">
        <authorList>
            <person name="Paterson S."/>
        </authorList>
    </citation>
    <scope>NUCLEOTIDE SEQUENCE [LARGE SCALE GENOMIC DNA]</scope>
</reference>
<dbReference type="Pfam" id="PF01207">
    <property type="entry name" value="Dus"/>
    <property type="match status" value="1"/>
</dbReference>
<evidence type="ECO:0000313" key="8">
    <source>
        <dbReference type="EMBL" id="CAM0512313.1"/>
    </source>
</evidence>
<feature type="region of interest" description="Disordered" evidence="6">
    <location>
        <begin position="427"/>
        <end position="453"/>
    </location>
</feature>
<keyword evidence="4" id="KW-0819">tRNA processing</keyword>
<evidence type="ECO:0000256" key="1">
    <source>
        <dbReference type="ARBA" id="ARBA00001917"/>
    </source>
</evidence>
<evidence type="ECO:0000256" key="6">
    <source>
        <dbReference type="SAM" id="MobiDB-lite"/>
    </source>
</evidence>
<dbReference type="Gene3D" id="3.20.20.70">
    <property type="entry name" value="Aldolase class I"/>
    <property type="match status" value="1"/>
</dbReference>
<name>A0ABC9HHU7_FASHE</name>
<dbReference type="EMBL" id="CANUEZ050000210">
    <property type="protein sequence ID" value="CAM0512313.1"/>
    <property type="molecule type" value="Genomic_DNA"/>
</dbReference>
<dbReference type="Gene3D" id="3.30.160.20">
    <property type="match status" value="1"/>
</dbReference>
<organism evidence="8 9">
    <name type="scientific">Fasciola hepatica</name>
    <name type="common">Liver fluke</name>
    <dbReference type="NCBI Taxonomy" id="6192"/>
    <lineage>
        <taxon>Eukaryota</taxon>
        <taxon>Metazoa</taxon>
        <taxon>Spiralia</taxon>
        <taxon>Lophotrochozoa</taxon>
        <taxon>Platyhelminthes</taxon>
        <taxon>Trematoda</taxon>
        <taxon>Digenea</taxon>
        <taxon>Plagiorchiida</taxon>
        <taxon>Echinostomata</taxon>
        <taxon>Echinostomatoidea</taxon>
        <taxon>Fasciolidae</taxon>
        <taxon>Fasciola</taxon>
    </lineage>
</organism>
<evidence type="ECO:0000256" key="3">
    <source>
        <dbReference type="ARBA" id="ARBA00022643"/>
    </source>
</evidence>
<dbReference type="InterPro" id="IPR013785">
    <property type="entry name" value="Aldolase_TIM"/>
</dbReference>
<evidence type="ECO:0000256" key="5">
    <source>
        <dbReference type="ARBA" id="ARBA00023002"/>
    </source>
</evidence>
<dbReference type="AlphaFoldDB" id="A0ABC9HHU7"/>
<keyword evidence="3" id="KW-0288">FMN</keyword>
<dbReference type="SUPFAM" id="SSF51395">
    <property type="entry name" value="FMN-linked oxidoreductases"/>
    <property type="match status" value="1"/>
</dbReference>
<proteinExistence type="predicted"/>
<dbReference type="InterPro" id="IPR052582">
    <property type="entry name" value="tRNA-DUS-like"/>
</dbReference>
<protein>
    <recommendedName>
        <fullName evidence="7">DRBM domain-containing protein</fullName>
    </recommendedName>
</protein>
<dbReference type="InterPro" id="IPR036282">
    <property type="entry name" value="Glutathione-S-Trfase_C_sf"/>
</dbReference>
<dbReference type="InterPro" id="IPR035587">
    <property type="entry name" value="DUS-like_FMN-bd"/>
</dbReference>
<keyword evidence="9" id="KW-1185">Reference proteome</keyword>
<evidence type="ECO:0000259" key="7">
    <source>
        <dbReference type="SMART" id="SM00358"/>
    </source>
</evidence>
<dbReference type="InterPro" id="IPR044463">
    <property type="entry name" value="DUS2_DSRM"/>
</dbReference>
<dbReference type="PROSITE" id="PS01136">
    <property type="entry name" value="UPF0034"/>
    <property type="match status" value="1"/>
</dbReference>
<dbReference type="GO" id="GO:0002943">
    <property type="term" value="P:tRNA dihydrouridine synthesis"/>
    <property type="evidence" value="ECO:0007669"/>
    <property type="project" value="UniProtKB-ARBA"/>
</dbReference>
<keyword evidence="5" id="KW-0560">Oxidoreductase</keyword>
<dbReference type="SUPFAM" id="SSF47616">
    <property type="entry name" value="GST C-terminal domain-like"/>
    <property type="match status" value="1"/>
</dbReference>
<feature type="domain" description="DRBM" evidence="7">
    <location>
        <begin position="480"/>
        <end position="545"/>
    </location>
</feature>
<dbReference type="PANTHER" id="PTHR45936:SF1">
    <property type="entry name" value="TRNA-DIHYDROURIDINE(20) SYNTHASE [NAD(P)+]-LIKE"/>
    <property type="match status" value="1"/>
</dbReference>
<dbReference type="Proteomes" id="UP001189180">
    <property type="component" value="Unassembled WGS sequence"/>
</dbReference>
<evidence type="ECO:0000313" key="9">
    <source>
        <dbReference type="Proteomes" id="UP001189180"/>
    </source>
</evidence>